<keyword evidence="9" id="KW-1185">Reference proteome</keyword>
<comment type="similarity">
    <text evidence="2">Belongs to the bacterial solute-binding protein SsuA/TauA family.</text>
</comment>
<feature type="signal peptide" evidence="6">
    <location>
        <begin position="1"/>
        <end position="27"/>
    </location>
</feature>
<dbReference type="Proteomes" id="UP000284277">
    <property type="component" value="Unassembled WGS sequence"/>
</dbReference>
<feature type="chain" id="PRO_5019306419" description="Solute-binding protein family 3/N-terminal domain-containing protein" evidence="6">
    <location>
        <begin position="28"/>
        <end position="355"/>
    </location>
</feature>
<keyword evidence="4 6" id="KW-0732">Signal</keyword>
<dbReference type="EMBL" id="MCIA01000006">
    <property type="protein sequence ID" value="RKD33709.1"/>
    <property type="molecule type" value="Genomic_DNA"/>
</dbReference>
<dbReference type="PANTHER" id="PTHR30024">
    <property type="entry name" value="ALIPHATIC SULFONATES-BINDING PROTEIN-RELATED"/>
    <property type="match status" value="1"/>
</dbReference>
<evidence type="ECO:0000256" key="6">
    <source>
        <dbReference type="SAM" id="SignalP"/>
    </source>
</evidence>
<evidence type="ECO:0000313" key="8">
    <source>
        <dbReference type="EMBL" id="RKD33709.1"/>
    </source>
</evidence>
<dbReference type="PANTHER" id="PTHR30024:SF42">
    <property type="entry name" value="ALIPHATIC SULFONATES-BINDING PROTEIN-RELATED"/>
    <property type="match status" value="1"/>
</dbReference>
<protein>
    <recommendedName>
        <fullName evidence="7">Solute-binding protein family 3/N-terminal domain-containing protein</fullName>
    </recommendedName>
</protein>
<evidence type="ECO:0000313" key="9">
    <source>
        <dbReference type="Proteomes" id="UP000284277"/>
    </source>
</evidence>
<dbReference type="PROSITE" id="PS51257">
    <property type="entry name" value="PROKAR_LIPOPROTEIN"/>
    <property type="match status" value="1"/>
</dbReference>
<feature type="domain" description="Solute-binding protein family 3/N-terminal" evidence="7">
    <location>
        <begin position="53"/>
        <end position="277"/>
    </location>
</feature>
<reference evidence="8 9" key="1">
    <citation type="submission" date="2016-08" db="EMBL/GenBank/DDBJ databases">
        <title>A new outlook on sporulation: Clostridium algidixylanolyticum.</title>
        <authorList>
            <person name="Poppleton D.I."/>
            <person name="Gribaldo S."/>
        </authorList>
    </citation>
    <scope>NUCLEOTIDE SEQUENCE [LARGE SCALE GENOMIC DNA]</scope>
    <source>
        <strain evidence="8 9">SPL73</strain>
    </source>
</reference>
<feature type="region of interest" description="Disordered" evidence="5">
    <location>
        <begin position="27"/>
        <end position="48"/>
    </location>
</feature>
<dbReference type="RefSeq" id="WP_120195768.1">
    <property type="nucleotide sequence ID" value="NZ_MCIA01000006.1"/>
</dbReference>
<dbReference type="AlphaFoldDB" id="A0A419T8D3"/>
<organism evidence="8 9">
    <name type="scientific">Lacrimispora algidixylanolytica</name>
    <dbReference type="NCBI Taxonomy" id="94868"/>
    <lineage>
        <taxon>Bacteria</taxon>
        <taxon>Bacillati</taxon>
        <taxon>Bacillota</taxon>
        <taxon>Clostridia</taxon>
        <taxon>Lachnospirales</taxon>
        <taxon>Lachnospiraceae</taxon>
        <taxon>Lacrimispora</taxon>
    </lineage>
</organism>
<evidence type="ECO:0000256" key="4">
    <source>
        <dbReference type="ARBA" id="ARBA00022729"/>
    </source>
</evidence>
<name>A0A419T8D3_9FIRM</name>
<dbReference type="GO" id="GO:0042626">
    <property type="term" value="F:ATPase-coupled transmembrane transporter activity"/>
    <property type="evidence" value="ECO:0007669"/>
    <property type="project" value="InterPro"/>
</dbReference>
<dbReference type="GO" id="GO:0016020">
    <property type="term" value="C:membrane"/>
    <property type="evidence" value="ECO:0007669"/>
    <property type="project" value="InterPro"/>
</dbReference>
<evidence type="ECO:0000259" key="7">
    <source>
        <dbReference type="SMART" id="SM00062"/>
    </source>
</evidence>
<evidence type="ECO:0000256" key="3">
    <source>
        <dbReference type="ARBA" id="ARBA00022448"/>
    </source>
</evidence>
<dbReference type="Gene3D" id="3.40.190.10">
    <property type="entry name" value="Periplasmic binding protein-like II"/>
    <property type="match status" value="2"/>
</dbReference>
<proteinExistence type="inferred from homology"/>
<gene>
    <name evidence="8" type="ORF">BET01_14395</name>
</gene>
<accession>A0A419T8D3</accession>
<evidence type="ECO:0000256" key="2">
    <source>
        <dbReference type="ARBA" id="ARBA00010742"/>
    </source>
</evidence>
<dbReference type="InterPro" id="IPR015168">
    <property type="entry name" value="SsuA/THI5"/>
</dbReference>
<dbReference type="InterPro" id="IPR001638">
    <property type="entry name" value="Solute-binding_3/MltF_N"/>
</dbReference>
<sequence>MKKKCKKIKMMLAASLALFLTGCAASASQSKPPEPEKKKSQSNSQSESGETIHLRYGITGWKVYEALLKASGLDDFKGYDVEYFVFQGGNLCMEALASDQIDVTGTSEIPPIAASMAQGGGNFKIILVNSSSPQNQEVVALKTSGIKSITDLKGKRVGYIKNTTAHYFLNKMLKKEGLSWNDIKPVEITTADGVTALISGEIDAFASYGNSINAAKANGAVTIGNAVNILSGNFPFEISNTVLKDEKKTEAIADYYARVQKAYEWAETHLEEWAKIQAEPTGTTYEESLDLLKRTYEDRGYLYRSIEIDDKVIASEQNVADSFYELNVLDKNIDVSSFYDKSFYKKYEKARNNLK</sequence>
<dbReference type="Pfam" id="PF09084">
    <property type="entry name" value="NMT1"/>
    <property type="match status" value="1"/>
</dbReference>
<dbReference type="InterPro" id="IPR010067">
    <property type="entry name" value="ABC_SsuA_sub-bd"/>
</dbReference>
<evidence type="ECO:0000256" key="1">
    <source>
        <dbReference type="ARBA" id="ARBA00004418"/>
    </source>
</evidence>
<dbReference type="SUPFAM" id="SSF53850">
    <property type="entry name" value="Periplasmic binding protein-like II"/>
    <property type="match status" value="1"/>
</dbReference>
<dbReference type="NCBIfam" id="TIGR01728">
    <property type="entry name" value="SsuA_fam"/>
    <property type="match status" value="1"/>
</dbReference>
<dbReference type="OrthoDB" id="9814375at2"/>
<evidence type="ECO:0000256" key="5">
    <source>
        <dbReference type="SAM" id="MobiDB-lite"/>
    </source>
</evidence>
<keyword evidence="3" id="KW-0813">Transport</keyword>
<comment type="caution">
    <text evidence="8">The sequence shown here is derived from an EMBL/GenBank/DDBJ whole genome shotgun (WGS) entry which is preliminary data.</text>
</comment>
<comment type="subcellular location">
    <subcellularLocation>
        <location evidence="1">Periplasm</location>
    </subcellularLocation>
</comment>
<dbReference type="GO" id="GO:0042597">
    <property type="term" value="C:periplasmic space"/>
    <property type="evidence" value="ECO:0007669"/>
    <property type="project" value="UniProtKB-SubCell"/>
</dbReference>
<dbReference type="SMART" id="SM00062">
    <property type="entry name" value="PBPb"/>
    <property type="match status" value="1"/>
</dbReference>